<sequence>MTDQVTLLGIRHHGPGSARAVAAALEQLRPDAVLIEGPPEADQLLALAGDKEMTPPVALLAHVVDDPAKAAFWPFAAFSPEWVALRYAVESDVPVRFIDLPAAAGFALAARSSSGVPGGTSGEPGGGSPAAAGHQSGSDADSLTGPTGPADAHGAARGDGTAGAVGATEDGDPAETGQTGQTCQSGPSGPSGPSVEVDDSPAVDAIDPIAELARAAGHDDPERWWEDVVEHRTPDADALAPFAAVAEAMTALREDVPVGRRDELREAHMRQQIRAARRAGHARIAVVCGAWHVPALQSMPTVAHDRALLAGLPRKPKTEITWVPWTHRRLSQHTGYGAGIDSPGWYHHLFTTEQDTVAHWMTRVAELLRAEDHPVSSAHVIEAVRLAETLAAMRGRPLAGLTETLDAVRAVMCDGSDIALALVHDRLVIGDALGEVPDGAPAVPLQRDLARLHRSLRLKPDAGERELALDLRKELDADRSRLLHRLRLLGIDWGVPSRSAVNSTGTFRETWSLRWEPEFAVRIVEAAQWGTTVESAATGKAVEEAAGAQELAELTALAERCLLAGLPGALPAVMRLLADRAALDTDVAHLAAALPALVRSLRYGDVRATDGSALAEVAHGLAERICVGLPPACTGLDADGATAMRAHLDAVHTAVALLPDAPEPPAPEPPAPEPTVPEPTVPESETGGAEPANPAPADGVAERWAAALHSLAAREPAGGPATGVPGVLRGRAVRLLLDEGRLGPDEAGRRMRLVLSPAGAPADAAGWIEGFLSGGGALLLHDPALLGLLDDWLSGVPADTFTDLLPVLRRTFSALEAGVRRTIGERVAAGPLTAAPVPAAARPSDLDPARADAALATLALLLGLPAPDDRPGLARIPRQADRRAS</sequence>
<feature type="region of interest" description="Disordered" evidence="1">
    <location>
        <begin position="111"/>
        <end position="200"/>
    </location>
</feature>
<reference evidence="3" key="1">
    <citation type="journal article" date="2019" name="Int. J. Syst. Evol. Microbiol.">
        <title>The Global Catalogue of Microorganisms (GCM) 10K type strain sequencing project: providing services to taxonomists for standard genome sequencing and annotation.</title>
        <authorList>
            <consortium name="The Broad Institute Genomics Platform"/>
            <consortium name="The Broad Institute Genome Sequencing Center for Infectious Disease"/>
            <person name="Wu L."/>
            <person name="Ma J."/>
        </authorList>
    </citation>
    <scope>NUCLEOTIDE SEQUENCE [LARGE SCALE GENOMIC DNA]</scope>
    <source>
        <strain evidence="3">CGMCC 4.1622</strain>
    </source>
</reference>
<feature type="compositionally biased region" description="Gly residues" evidence="1">
    <location>
        <begin position="116"/>
        <end position="128"/>
    </location>
</feature>
<dbReference type="InterPro" id="IPR043737">
    <property type="entry name" value="DUF5682"/>
</dbReference>
<feature type="region of interest" description="Disordered" evidence="1">
    <location>
        <begin position="659"/>
        <end position="697"/>
    </location>
</feature>
<comment type="caution">
    <text evidence="2">The sequence shown here is derived from an EMBL/GenBank/DDBJ whole genome shotgun (WGS) entry which is preliminary data.</text>
</comment>
<name>A0ABW0VNW9_9ACTN</name>
<protein>
    <submittedName>
        <fullName evidence="2">DUF5682 family protein</fullName>
    </submittedName>
</protein>
<dbReference type="InterPro" id="IPR050458">
    <property type="entry name" value="LolB"/>
</dbReference>
<proteinExistence type="predicted"/>
<dbReference type="EMBL" id="JBHSOC010000141">
    <property type="protein sequence ID" value="MFC5647195.1"/>
    <property type="molecule type" value="Genomic_DNA"/>
</dbReference>
<dbReference type="Pfam" id="PF18934">
    <property type="entry name" value="DUF5682"/>
    <property type="match status" value="1"/>
</dbReference>
<dbReference type="Proteomes" id="UP001596066">
    <property type="component" value="Unassembled WGS sequence"/>
</dbReference>
<organism evidence="2 3">
    <name type="scientific">Kitasatospora cinereorecta</name>
    <dbReference type="NCBI Taxonomy" id="285560"/>
    <lineage>
        <taxon>Bacteria</taxon>
        <taxon>Bacillati</taxon>
        <taxon>Actinomycetota</taxon>
        <taxon>Actinomycetes</taxon>
        <taxon>Kitasatosporales</taxon>
        <taxon>Streptomycetaceae</taxon>
        <taxon>Kitasatospora</taxon>
    </lineage>
</organism>
<accession>A0ABW0VNW9</accession>
<dbReference type="RefSeq" id="WP_346142424.1">
    <property type="nucleotide sequence ID" value="NZ_BAAAUA010000009.1"/>
</dbReference>
<evidence type="ECO:0000313" key="2">
    <source>
        <dbReference type="EMBL" id="MFC5647195.1"/>
    </source>
</evidence>
<feature type="compositionally biased region" description="Pro residues" evidence="1">
    <location>
        <begin position="661"/>
        <end position="680"/>
    </location>
</feature>
<dbReference type="PANTHER" id="PTHR30634:SF14">
    <property type="match status" value="1"/>
</dbReference>
<feature type="compositionally biased region" description="Low complexity" evidence="1">
    <location>
        <begin position="129"/>
        <end position="138"/>
    </location>
</feature>
<keyword evidence="3" id="KW-1185">Reference proteome</keyword>
<evidence type="ECO:0000313" key="3">
    <source>
        <dbReference type="Proteomes" id="UP001596066"/>
    </source>
</evidence>
<dbReference type="PANTHER" id="PTHR30634">
    <property type="entry name" value="OUTER MEMBRANE LOLAB LIPOPROTEIN INSERTION APPARATUS"/>
    <property type="match status" value="1"/>
</dbReference>
<gene>
    <name evidence="2" type="ORF">ACFPZF_38395</name>
</gene>
<feature type="compositionally biased region" description="Low complexity" evidence="1">
    <location>
        <begin position="185"/>
        <end position="194"/>
    </location>
</feature>
<evidence type="ECO:0000256" key="1">
    <source>
        <dbReference type="SAM" id="MobiDB-lite"/>
    </source>
</evidence>